<dbReference type="Pfam" id="PF02371">
    <property type="entry name" value="Transposase_20"/>
    <property type="match status" value="1"/>
</dbReference>
<evidence type="ECO:0000259" key="1">
    <source>
        <dbReference type="Pfam" id="PF01548"/>
    </source>
</evidence>
<gene>
    <name evidence="3" type="ORF">ACFOW9_12685</name>
</gene>
<name>A0ABV8R562_9MICC</name>
<dbReference type="InterPro" id="IPR002525">
    <property type="entry name" value="Transp_IS110-like_N"/>
</dbReference>
<dbReference type="PANTHER" id="PTHR33055">
    <property type="entry name" value="TRANSPOSASE FOR INSERTION SEQUENCE ELEMENT IS1111A"/>
    <property type="match status" value="1"/>
</dbReference>
<organism evidence="3 4">
    <name type="scientific">Arthrobacter cryoconiti</name>
    <dbReference type="NCBI Taxonomy" id="748907"/>
    <lineage>
        <taxon>Bacteria</taxon>
        <taxon>Bacillati</taxon>
        <taxon>Actinomycetota</taxon>
        <taxon>Actinomycetes</taxon>
        <taxon>Micrococcales</taxon>
        <taxon>Micrococcaceae</taxon>
        <taxon>Arthrobacter</taxon>
    </lineage>
</organism>
<dbReference type="InterPro" id="IPR003346">
    <property type="entry name" value="Transposase_20"/>
</dbReference>
<evidence type="ECO:0000259" key="2">
    <source>
        <dbReference type="Pfam" id="PF02371"/>
    </source>
</evidence>
<keyword evidence="4" id="KW-1185">Reference proteome</keyword>
<comment type="caution">
    <text evidence="3">The sequence shown here is derived from an EMBL/GenBank/DDBJ whole genome shotgun (WGS) entry which is preliminary data.</text>
</comment>
<dbReference type="Proteomes" id="UP001595773">
    <property type="component" value="Unassembled WGS sequence"/>
</dbReference>
<dbReference type="EMBL" id="JBHSCQ010000020">
    <property type="protein sequence ID" value="MFC4266459.1"/>
    <property type="molecule type" value="Genomic_DNA"/>
</dbReference>
<sequence length="400" mass="43790">MAGFWAGIDAGKSHHHCVVIDQDGKKLLSRKISNSEGDVLDLIGAVLSVAAGQHVQWATDMRRGCSTLLLSVLFGHDQQVVYIPGKSLHHASYSYRGEGKTDAKDAAIIADQARIRTDLYPINGAHETETELRLLLAHRSDLAADRTRAINRLRATLSEYFPALEAEFDYAQSQVALTLLTRYQTPDGIRRSGIARIGAWLRSQGCRTGAGVAQRAHHAATQQHTTVTAQSIAAALVAKLAAQVLALDEELKQLGTQIEERFRQHPDAENLLSVPGFGPLLSAEFLAQTGGDMAVFASADRLAAVAGLAPVPRDSGRISGNLHRPKRYNRRLLRACYMAADVASRSCPISRSYYLRKRAEGKTHKQAVLALARRRINVLWAILRDHVPYQPANPTHIKTA</sequence>
<feature type="domain" description="Transposase IS116/IS110/IS902 C-terminal" evidence="2">
    <location>
        <begin position="269"/>
        <end position="354"/>
    </location>
</feature>
<evidence type="ECO:0000313" key="4">
    <source>
        <dbReference type="Proteomes" id="UP001595773"/>
    </source>
</evidence>
<feature type="domain" description="Transposase IS110-like N-terminal" evidence="1">
    <location>
        <begin position="6"/>
        <end position="162"/>
    </location>
</feature>
<protein>
    <submittedName>
        <fullName evidence="3">IS110 family transposase</fullName>
    </submittedName>
</protein>
<evidence type="ECO:0000313" key="3">
    <source>
        <dbReference type="EMBL" id="MFC4266459.1"/>
    </source>
</evidence>
<dbReference type="RefSeq" id="WP_230066817.1">
    <property type="nucleotide sequence ID" value="NZ_BAABLL010000008.1"/>
</dbReference>
<dbReference type="Pfam" id="PF01548">
    <property type="entry name" value="DEDD_Tnp_IS110"/>
    <property type="match status" value="1"/>
</dbReference>
<dbReference type="NCBIfam" id="NF033542">
    <property type="entry name" value="transpos_IS110"/>
    <property type="match status" value="1"/>
</dbReference>
<proteinExistence type="predicted"/>
<accession>A0ABV8R562</accession>
<reference evidence="4" key="1">
    <citation type="journal article" date="2019" name="Int. J. Syst. Evol. Microbiol.">
        <title>The Global Catalogue of Microorganisms (GCM) 10K type strain sequencing project: providing services to taxonomists for standard genome sequencing and annotation.</title>
        <authorList>
            <consortium name="The Broad Institute Genomics Platform"/>
            <consortium name="The Broad Institute Genome Sequencing Center for Infectious Disease"/>
            <person name="Wu L."/>
            <person name="Ma J."/>
        </authorList>
    </citation>
    <scope>NUCLEOTIDE SEQUENCE [LARGE SCALE GENOMIC DNA]</scope>
    <source>
        <strain evidence="4">CGMCC 1.10698</strain>
    </source>
</reference>
<dbReference type="InterPro" id="IPR047650">
    <property type="entry name" value="Transpos_IS110"/>
</dbReference>
<dbReference type="PANTHER" id="PTHR33055:SF3">
    <property type="entry name" value="PUTATIVE TRANSPOSASE FOR IS117-RELATED"/>
    <property type="match status" value="1"/>
</dbReference>